<dbReference type="RefSeq" id="WP_286135648.1">
    <property type="nucleotide sequence ID" value="NZ_BRPL01000002.1"/>
</dbReference>
<feature type="domain" description="D-isomer specific 2-hydroxyacid dehydrogenase catalytic" evidence="6">
    <location>
        <begin position="6"/>
        <end position="309"/>
    </location>
</feature>
<evidence type="ECO:0000259" key="6">
    <source>
        <dbReference type="Pfam" id="PF00389"/>
    </source>
</evidence>
<protein>
    <submittedName>
        <fullName evidence="8">3-phosphoglycerate dehydrogenase</fullName>
    </submittedName>
</protein>
<dbReference type="GO" id="GO:0047545">
    <property type="term" value="F:(S)-2-hydroxyglutarate dehydrogenase activity"/>
    <property type="evidence" value="ECO:0007669"/>
    <property type="project" value="UniProtKB-ARBA"/>
</dbReference>
<reference evidence="8" key="2">
    <citation type="journal article" date="2023" name="PLoS ONE">
        <title>Philodulcilactobacillus myokoensis gen. nov., sp. nov., a fructophilic, acidophilic, and agar-phobic lactic acid bacterium isolated from fermented vegetable extracts.</title>
        <authorList>
            <person name="Kouya T."/>
            <person name="Ishiyama Y."/>
            <person name="Ohashi S."/>
            <person name="Kumakubo R."/>
            <person name="Yamazaki T."/>
            <person name="Otaki T."/>
        </authorList>
    </citation>
    <scope>NUCLEOTIDE SEQUENCE</scope>
    <source>
        <strain evidence="8">WR16-4</strain>
    </source>
</reference>
<comment type="caution">
    <text evidence="8">The sequence shown here is derived from an EMBL/GenBank/DDBJ whole genome shotgun (WGS) entry which is preliminary data.</text>
</comment>
<keyword evidence="2" id="KW-0028">Amino-acid biosynthesis</keyword>
<evidence type="ECO:0000256" key="1">
    <source>
        <dbReference type="ARBA" id="ARBA00005854"/>
    </source>
</evidence>
<evidence type="ECO:0000256" key="4">
    <source>
        <dbReference type="ARBA" id="ARBA00023027"/>
    </source>
</evidence>
<dbReference type="InterPro" id="IPR050857">
    <property type="entry name" value="D-2-hydroxyacid_DH"/>
</dbReference>
<dbReference type="FunFam" id="3.40.50.720:FF:000041">
    <property type="entry name" value="D-3-phosphoglycerate dehydrogenase"/>
    <property type="match status" value="1"/>
</dbReference>
<comment type="similarity">
    <text evidence="1 5">Belongs to the D-isomer specific 2-hydroxyacid dehydrogenase family.</text>
</comment>
<sequence>MTKKIAVQKTLSDSGKELLKNHGFDVVELPDKKISTLLNLASDAYGIILGTAPFPNDTVKKMPNLKIIARNGVGYDNIDVNFMKAHGIYVTITPLANASTVAETTLAEIFDLSKNLTNDSIAMHKNNWNYKKLHMGFDLAGKTLGILGYGRIGKMVAKKMSAMNVNIIIYSPNLKDPEIGKAVDRDTLFKESDIITLHMPVLPSTKGSITSREFGMMKDSAVLINLARGPLIKTHDLIDALKNSKIKGAALDVYDKEPLPSDSPLYNFKNVLLTPHIASNTVECMGRMAYDAASEIVKTLEGKKPQWNVYR</sequence>
<dbReference type="InterPro" id="IPR006140">
    <property type="entry name" value="D-isomer_DH_NAD-bd"/>
</dbReference>
<evidence type="ECO:0000313" key="9">
    <source>
        <dbReference type="Proteomes" id="UP001144204"/>
    </source>
</evidence>
<organism evidence="8 9">
    <name type="scientific">Philodulcilactobacillus myokoensis</name>
    <dbReference type="NCBI Taxonomy" id="2929573"/>
    <lineage>
        <taxon>Bacteria</taxon>
        <taxon>Bacillati</taxon>
        <taxon>Bacillota</taxon>
        <taxon>Bacilli</taxon>
        <taxon>Lactobacillales</taxon>
        <taxon>Lactobacillaceae</taxon>
        <taxon>Philodulcilactobacillus</taxon>
    </lineage>
</organism>
<evidence type="ECO:0000259" key="7">
    <source>
        <dbReference type="Pfam" id="PF02826"/>
    </source>
</evidence>
<reference evidence="8" key="1">
    <citation type="submission" date="2022-07" db="EMBL/GenBank/DDBJ databases">
        <authorList>
            <person name="Kouya T."/>
            <person name="Ishiyama Y."/>
        </authorList>
    </citation>
    <scope>NUCLEOTIDE SEQUENCE</scope>
    <source>
        <strain evidence="8">WR16-4</strain>
    </source>
</reference>
<dbReference type="Pfam" id="PF00389">
    <property type="entry name" value="2-Hacid_dh"/>
    <property type="match status" value="1"/>
</dbReference>
<dbReference type="AlphaFoldDB" id="A0A9W6ERM2"/>
<dbReference type="PROSITE" id="PS00065">
    <property type="entry name" value="D_2_HYDROXYACID_DH_1"/>
    <property type="match status" value="1"/>
</dbReference>
<dbReference type="CDD" id="cd12172">
    <property type="entry name" value="PGDH_like_2"/>
    <property type="match status" value="1"/>
</dbReference>
<dbReference type="Gene3D" id="3.40.50.720">
    <property type="entry name" value="NAD(P)-binding Rossmann-like Domain"/>
    <property type="match status" value="2"/>
</dbReference>
<dbReference type="SUPFAM" id="SSF51735">
    <property type="entry name" value="NAD(P)-binding Rossmann-fold domains"/>
    <property type="match status" value="1"/>
</dbReference>
<evidence type="ECO:0000256" key="2">
    <source>
        <dbReference type="ARBA" id="ARBA00022605"/>
    </source>
</evidence>
<keyword evidence="3 5" id="KW-0560">Oxidoreductase</keyword>
<dbReference type="InterPro" id="IPR029752">
    <property type="entry name" value="D-isomer_DH_CS1"/>
</dbReference>
<evidence type="ECO:0000256" key="3">
    <source>
        <dbReference type="ARBA" id="ARBA00023002"/>
    </source>
</evidence>
<evidence type="ECO:0000256" key="5">
    <source>
        <dbReference type="RuleBase" id="RU003719"/>
    </source>
</evidence>
<evidence type="ECO:0000313" key="8">
    <source>
        <dbReference type="EMBL" id="GLB46190.1"/>
    </source>
</evidence>
<dbReference type="InterPro" id="IPR036291">
    <property type="entry name" value="NAD(P)-bd_dom_sf"/>
</dbReference>
<name>A0A9W6ERM2_9LACO</name>
<keyword evidence="9" id="KW-1185">Reference proteome</keyword>
<proteinExistence type="inferred from homology"/>
<feature type="domain" description="D-isomer specific 2-hydroxyacid dehydrogenase NAD-binding" evidence="7">
    <location>
        <begin position="107"/>
        <end position="278"/>
    </location>
</feature>
<dbReference type="Proteomes" id="UP001144204">
    <property type="component" value="Unassembled WGS sequence"/>
</dbReference>
<keyword evidence="4" id="KW-0520">NAD</keyword>
<dbReference type="Pfam" id="PF02826">
    <property type="entry name" value="2-Hacid_dh_C"/>
    <property type="match status" value="1"/>
</dbReference>
<accession>A0A9W6ERM2</accession>
<dbReference type="PANTHER" id="PTHR42789">
    <property type="entry name" value="D-ISOMER SPECIFIC 2-HYDROXYACID DEHYDROGENASE FAMILY PROTEIN (AFU_ORTHOLOGUE AFUA_6G10090)"/>
    <property type="match status" value="1"/>
</dbReference>
<dbReference type="EMBL" id="BRPL01000002">
    <property type="protein sequence ID" value="GLB46190.1"/>
    <property type="molecule type" value="Genomic_DNA"/>
</dbReference>
<gene>
    <name evidence="8" type="ORF">WR164_01690</name>
</gene>
<dbReference type="PANTHER" id="PTHR42789:SF1">
    <property type="entry name" value="D-ISOMER SPECIFIC 2-HYDROXYACID DEHYDROGENASE FAMILY PROTEIN (AFU_ORTHOLOGUE AFUA_6G10090)"/>
    <property type="match status" value="1"/>
</dbReference>
<dbReference type="SUPFAM" id="SSF52283">
    <property type="entry name" value="Formate/glycerate dehydrogenase catalytic domain-like"/>
    <property type="match status" value="1"/>
</dbReference>
<dbReference type="GO" id="GO:0006564">
    <property type="term" value="P:L-serine biosynthetic process"/>
    <property type="evidence" value="ECO:0007669"/>
    <property type="project" value="UniProtKB-ARBA"/>
</dbReference>
<dbReference type="GO" id="GO:0004617">
    <property type="term" value="F:phosphoglycerate dehydrogenase activity"/>
    <property type="evidence" value="ECO:0007669"/>
    <property type="project" value="UniProtKB-ARBA"/>
</dbReference>
<dbReference type="InterPro" id="IPR006139">
    <property type="entry name" value="D-isomer_2_OHA_DH_cat_dom"/>
</dbReference>
<dbReference type="GO" id="GO:0051287">
    <property type="term" value="F:NAD binding"/>
    <property type="evidence" value="ECO:0007669"/>
    <property type="project" value="InterPro"/>
</dbReference>